<organism evidence="6 7">
    <name type="scientific">Methylogaea oryzae</name>
    <dbReference type="NCBI Taxonomy" id="1295382"/>
    <lineage>
        <taxon>Bacteria</taxon>
        <taxon>Pseudomonadati</taxon>
        <taxon>Pseudomonadota</taxon>
        <taxon>Gammaproteobacteria</taxon>
        <taxon>Methylococcales</taxon>
        <taxon>Methylococcaceae</taxon>
        <taxon>Methylogaea</taxon>
    </lineage>
</organism>
<protein>
    <submittedName>
        <fullName evidence="6">Histidine kinase</fullName>
    </submittedName>
</protein>
<dbReference type="InterPro" id="IPR011712">
    <property type="entry name" value="Sig_transdc_His_kin_sub3_dim/P"/>
</dbReference>
<dbReference type="PANTHER" id="PTHR24421:SF58">
    <property type="entry name" value="SIGNAL TRANSDUCTION HISTIDINE-PROTEIN KINASE_PHOSPHATASE UHPB"/>
    <property type="match status" value="1"/>
</dbReference>
<dbReference type="InterPro" id="IPR050482">
    <property type="entry name" value="Sensor_HK_TwoCompSys"/>
</dbReference>
<keyword evidence="3" id="KW-0902">Two-component regulatory system</keyword>
<dbReference type="EMBL" id="AP019782">
    <property type="protein sequence ID" value="BBL72484.1"/>
    <property type="molecule type" value="Genomic_DNA"/>
</dbReference>
<feature type="domain" description="HAMP" evidence="5">
    <location>
        <begin position="174"/>
        <end position="226"/>
    </location>
</feature>
<dbReference type="KEGG" id="moz:MoryE10_30900"/>
<dbReference type="CDD" id="cd06225">
    <property type="entry name" value="HAMP"/>
    <property type="match status" value="1"/>
</dbReference>
<dbReference type="GO" id="GO:0016020">
    <property type="term" value="C:membrane"/>
    <property type="evidence" value="ECO:0007669"/>
    <property type="project" value="InterPro"/>
</dbReference>
<dbReference type="PANTHER" id="PTHR24421">
    <property type="entry name" value="NITRATE/NITRITE SENSOR PROTEIN NARX-RELATED"/>
    <property type="match status" value="1"/>
</dbReference>
<dbReference type="InterPro" id="IPR003594">
    <property type="entry name" value="HATPase_dom"/>
</dbReference>
<dbReference type="SMART" id="SM00387">
    <property type="entry name" value="HATPase_c"/>
    <property type="match status" value="1"/>
</dbReference>
<accession>A0A8D4VU00</accession>
<keyword evidence="2 6" id="KW-0418">Kinase</keyword>
<keyword evidence="7" id="KW-1185">Reference proteome</keyword>
<dbReference type="Pfam" id="PF07730">
    <property type="entry name" value="HisKA_3"/>
    <property type="match status" value="1"/>
</dbReference>
<feature type="domain" description="Histidine kinase" evidence="4">
    <location>
        <begin position="249"/>
        <end position="438"/>
    </location>
</feature>
<keyword evidence="1" id="KW-0808">Transferase</keyword>
<evidence type="ECO:0000313" key="6">
    <source>
        <dbReference type="EMBL" id="BBL72484.1"/>
    </source>
</evidence>
<reference evidence="6" key="1">
    <citation type="submission" date="2019-06" db="EMBL/GenBank/DDBJ databases">
        <title>Complete genome sequence of Methylogaea oryzae strain JCM16910.</title>
        <authorList>
            <person name="Asakawa S."/>
        </authorList>
    </citation>
    <scope>NUCLEOTIDE SEQUENCE</scope>
    <source>
        <strain evidence="6">E10</strain>
    </source>
</reference>
<evidence type="ECO:0000256" key="1">
    <source>
        <dbReference type="ARBA" id="ARBA00022679"/>
    </source>
</evidence>
<dbReference type="Pfam" id="PF16448">
    <property type="entry name" value="LapD_MoxY_N"/>
    <property type="match status" value="1"/>
</dbReference>
<gene>
    <name evidence="6" type="ORF">MoryE10_30900</name>
</gene>
<evidence type="ECO:0000256" key="3">
    <source>
        <dbReference type="ARBA" id="ARBA00023012"/>
    </source>
</evidence>
<dbReference type="Pfam" id="PF02518">
    <property type="entry name" value="HATPase_c"/>
    <property type="match status" value="1"/>
</dbReference>
<proteinExistence type="predicted"/>
<dbReference type="PROSITE" id="PS50109">
    <property type="entry name" value="HIS_KIN"/>
    <property type="match status" value="1"/>
</dbReference>
<dbReference type="RefSeq" id="WP_246598895.1">
    <property type="nucleotide sequence ID" value="NZ_AP019782.1"/>
</dbReference>
<dbReference type="Proteomes" id="UP000824988">
    <property type="component" value="Chromosome"/>
</dbReference>
<dbReference type="PROSITE" id="PS50885">
    <property type="entry name" value="HAMP"/>
    <property type="match status" value="1"/>
</dbReference>
<evidence type="ECO:0000259" key="5">
    <source>
        <dbReference type="PROSITE" id="PS50885"/>
    </source>
</evidence>
<dbReference type="InterPro" id="IPR032244">
    <property type="entry name" value="LapD_MoxY_N"/>
</dbReference>
<dbReference type="Pfam" id="PF00672">
    <property type="entry name" value="HAMP"/>
    <property type="match status" value="1"/>
</dbReference>
<dbReference type="InterPro" id="IPR005467">
    <property type="entry name" value="His_kinase_dom"/>
</dbReference>
<dbReference type="AlphaFoldDB" id="A0A8D4VU00"/>
<sequence>MSLRFRLNLMILLAVLAIVGAGGVTAVRQARHAVKEEVGSSLTLALRLVELGLMQADGGRGLSLDWLGQLAQLDGTRHLRIRVEGPATEHPQPPSPAAADRAEQAPAWFARAVAPPPRLVEKRLRNVAGQPIRIAVQADPSAEIAEAWQETRGFLALLTLLAVTVYALVHVILGRAFACVAVIRQGLEGIEQGDFANRLPDFSAPEFSRIAQAFNYMAHALEKAREENRALARHSLAIQEEERRHIAQELHDELGQSLAAIKAMAASLHPPVTHGILGQAADAITATCDHLFDVVRGMMRRLRPSLLDELGLTAALEDLLDGWRQRCPGIEWEFHGDDGVDDCAGNAKIQVFRIVQEAVTNAVKHADAARIAVRLGRRGDAIELEVRDDGRGFEPERPCAGFGLPGMRERVCNLGGRFTVDSRPGAGAVLAASIPCARSLQ</sequence>
<dbReference type="GO" id="GO:0046983">
    <property type="term" value="F:protein dimerization activity"/>
    <property type="evidence" value="ECO:0007669"/>
    <property type="project" value="InterPro"/>
</dbReference>
<dbReference type="GO" id="GO:0000155">
    <property type="term" value="F:phosphorelay sensor kinase activity"/>
    <property type="evidence" value="ECO:0007669"/>
    <property type="project" value="InterPro"/>
</dbReference>
<dbReference type="SMART" id="SM00304">
    <property type="entry name" value="HAMP"/>
    <property type="match status" value="1"/>
</dbReference>
<name>A0A8D4VU00_9GAMM</name>
<evidence type="ECO:0000259" key="4">
    <source>
        <dbReference type="PROSITE" id="PS50109"/>
    </source>
</evidence>
<dbReference type="InterPro" id="IPR003660">
    <property type="entry name" value="HAMP_dom"/>
</dbReference>
<evidence type="ECO:0000256" key="2">
    <source>
        <dbReference type="ARBA" id="ARBA00022777"/>
    </source>
</evidence>
<evidence type="ECO:0000313" key="7">
    <source>
        <dbReference type="Proteomes" id="UP000824988"/>
    </source>
</evidence>
<dbReference type="CDD" id="cd16917">
    <property type="entry name" value="HATPase_UhpB-NarQ-NarX-like"/>
    <property type="match status" value="1"/>
</dbReference>